<reference evidence="1 2" key="1">
    <citation type="journal article" date="2014" name="Int. J. Syst. Evol. Microbiol.">
        <title>Phaeodactylibacter xiamenensis gen. nov., sp. nov., a member of the family Saprospiraceae isolated from the marine alga Phaeodactylum tricornutum.</title>
        <authorList>
            <person name="Chen Z.Jr."/>
            <person name="Lei X."/>
            <person name="Lai Q."/>
            <person name="Li Y."/>
            <person name="Zhang B."/>
            <person name="Zhang J."/>
            <person name="Zhang H."/>
            <person name="Yang L."/>
            <person name="Zheng W."/>
            <person name="Tian Y."/>
            <person name="Yu Z."/>
            <person name="Xu H.Jr."/>
            <person name="Zheng T."/>
        </authorList>
    </citation>
    <scope>NUCLEOTIDE SEQUENCE [LARGE SCALE GENOMIC DNA]</scope>
    <source>
        <strain evidence="1 2">KD52</strain>
    </source>
</reference>
<evidence type="ECO:0008006" key="3">
    <source>
        <dbReference type="Google" id="ProtNLM"/>
    </source>
</evidence>
<evidence type="ECO:0000313" key="2">
    <source>
        <dbReference type="Proteomes" id="UP000029736"/>
    </source>
</evidence>
<gene>
    <name evidence="1" type="ORF">IX84_15575</name>
</gene>
<name>A0A098S8K4_9BACT</name>
<comment type="caution">
    <text evidence="1">The sequence shown here is derived from an EMBL/GenBank/DDBJ whole genome shotgun (WGS) entry which is preliminary data.</text>
</comment>
<protein>
    <recommendedName>
        <fullName evidence="3">Transposase</fullName>
    </recommendedName>
</protein>
<evidence type="ECO:0000313" key="1">
    <source>
        <dbReference type="EMBL" id="KGE87407.1"/>
    </source>
</evidence>
<dbReference type="Proteomes" id="UP000029736">
    <property type="component" value="Unassembled WGS sequence"/>
</dbReference>
<organism evidence="1 2">
    <name type="scientific">Phaeodactylibacter xiamenensis</name>
    <dbReference type="NCBI Taxonomy" id="1524460"/>
    <lineage>
        <taxon>Bacteria</taxon>
        <taxon>Pseudomonadati</taxon>
        <taxon>Bacteroidota</taxon>
        <taxon>Saprospiria</taxon>
        <taxon>Saprospirales</taxon>
        <taxon>Haliscomenobacteraceae</taxon>
        <taxon>Phaeodactylibacter</taxon>
    </lineage>
</organism>
<proteinExistence type="predicted"/>
<sequence length="175" mass="20186">GRHAYQHHYQKVGDEEWHLSWCDNLPLNNSAADVRTNFLILKVTGKKGKTATFTWVTNIKINKRNVVFLARCGRGRWKIENETFNTLKNQGYNFEHNYGHGKKHLSNLLATLMMLVFLIDQIQQLASKVFKKVLSAVKTKTRLWDEFRAVFRFLGLNSFKHLLMALASNHSASGP</sequence>
<keyword evidence="2" id="KW-1185">Reference proteome</keyword>
<accession>A0A098S8K4</accession>
<dbReference type="EMBL" id="JPOS01000037">
    <property type="protein sequence ID" value="KGE87407.1"/>
    <property type="molecule type" value="Genomic_DNA"/>
</dbReference>
<dbReference type="AlphaFoldDB" id="A0A098S8K4"/>
<feature type="non-terminal residue" evidence="1">
    <location>
        <position position="1"/>
    </location>
</feature>
<dbReference type="STRING" id="1524460.IX84_15575"/>